<proteinExistence type="predicted"/>
<dbReference type="Pfam" id="PF07679">
    <property type="entry name" value="I-set"/>
    <property type="match status" value="1"/>
</dbReference>
<dbReference type="PROSITE" id="PS50835">
    <property type="entry name" value="IG_LIKE"/>
    <property type="match status" value="2"/>
</dbReference>
<feature type="domain" description="Ig-like" evidence="2">
    <location>
        <begin position="6"/>
        <end position="104"/>
    </location>
</feature>
<dbReference type="Gene3D" id="2.60.40.10">
    <property type="entry name" value="Immunoglobulins"/>
    <property type="match status" value="2"/>
</dbReference>
<accession>A0AAE1D5V5</accession>
<dbReference type="InterPro" id="IPR007110">
    <property type="entry name" value="Ig-like_dom"/>
</dbReference>
<dbReference type="SMART" id="SM00408">
    <property type="entry name" value="IGc2"/>
    <property type="match status" value="2"/>
</dbReference>
<feature type="region of interest" description="Disordered" evidence="1">
    <location>
        <begin position="226"/>
        <end position="254"/>
    </location>
</feature>
<dbReference type="GO" id="GO:0032589">
    <property type="term" value="C:neuron projection membrane"/>
    <property type="evidence" value="ECO:0007669"/>
    <property type="project" value="TreeGrafter"/>
</dbReference>
<dbReference type="Proteomes" id="UP001283361">
    <property type="component" value="Unassembled WGS sequence"/>
</dbReference>
<dbReference type="PANTHER" id="PTHR23279">
    <property type="entry name" value="DEFECTIVE PROBOSCIS EXTENSION RESPONSE DPR -RELATED"/>
    <property type="match status" value="1"/>
</dbReference>
<dbReference type="Pfam" id="PF13927">
    <property type="entry name" value="Ig_3"/>
    <property type="match status" value="1"/>
</dbReference>
<dbReference type="InterPro" id="IPR013098">
    <property type="entry name" value="Ig_I-set"/>
</dbReference>
<comment type="caution">
    <text evidence="3">The sequence shown here is derived from an EMBL/GenBank/DDBJ whole genome shotgun (WGS) entry which is preliminary data.</text>
</comment>
<gene>
    <name evidence="3" type="ORF">RRG08_058746</name>
</gene>
<dbReference type="AlphaFoldDB" id="A0AAE1D5V5"/>
<protein>
    <recommendedName>
        <fullName evidence="2">Ig-like domain-containing protein</fullName>
    </recommendedName>
</protein>
<dbReference type="SMART" id="SM00409">
    <property type="entry name" value="IG"/>
    <property type="match status" value="2"/>
</dbReference>
<feature type="compositionally biased region" description="Basic and acidic residues" evidence="1">
    <location>
        <begin position="227"/>
        <end position="242"/>
    </location>
</feature>
<dbReference type="EMBL" id="JAWDGP010005269">
    <property type="protein sequence ID" value="KAK3758476.1"/>
    <property type="molecule type" value="Genomic_DNA"/>
</dbReference>
<organism evidence="3 4">
    <name type="scientific">Elysia crispata</name>
    <name type="common">lettuce slug</name>
    <dbReference type="NCBI Taxonomy" id="231223"/>
    <lineage>
        <taxon>Eukaryota</taxon>
        <taxon>Metazoa</taxon>
        <taxon>Spiralia</taxon>
        <taxon>Lophotrochozoa</taxon>
        <taxon>Mollusca</taxon>
        <taxon>Gastropoda</taxon>
        <taxon>Heterobranchia</taxon>
        <taxon>Euthyneura</taxon>
        <taxon>Panpulmonata</taxon>
        <taxon>Sacoglossa</taxon>
        <taxon>Placobranchoidea</taxon>
        <taxon>Plakobranchidae</taxon>
        <taxon>Elysia</taxon>
    </lineage>
</organism>
<dbReference type="InterPro" id="IPR013783">
    <property type="entry name" value="Ig-like_fold"/>
</dbReference>
<dbReference type="InterPro" id="IPR003599">
    <property type="entry name" value="Ig_sub"/>
</dbReference>
<dbReference type="InterPro" id="IPR003598">
    <property type="entry name" value="Ig_sub2"/>
</dbReference>
<dbReference type="SUPFAM" id="SSF48726">
    <property type="entry name" value="Immunoglobulin"/>
    <property type="match status" value="2"/>
</dbReference>
<name>A0AAE1D5V5_9GAST</name>
<feature type="domain" description="Ig-like" evidence="2">
    <location>
        <begin position="116"/>
        <end position="211"/>
    </location>
</feature>
<evidence type="ECO:0000259" key="2">
    <source>
        <dbReference type="PROSITE" id="PS50835"/>
    </source>
</evidence>
<evidence type="ECO:0000313" key="4">
    <source>
        <dbReference type="Proteomes" id="UP001283361"/>
    </source>
</evidence>
<dbReference type="GO" id="GO:0050808">
    <property type="term" value="P:synapse organization"/>
    <property type="evidence" value="ECO:0007669"/>
    <property type="project" value="TreeGrafter"/>
</dbReference>
<sequence length="283" mass="31795">MHSHHPDFRLTPRYYTVTAGQTAVLQCAVVNVEGKKVIWKKANSFEPLTVDLESFYNTDRIRVKQPNRHQWNLIIDNTSREDAGMYECQISSKQKNLREHFQLTVNEKIVDTTHMPREGIVVTGTPYVDMGGNIELICNATGRDHSPSSIDWFLNGNKLTTRGSKVAIKEHVAVTSRTVVSFLYVTDAQLSDGGNYVCRTSDLLIKSFTVTVLNTNKFNYKRGTIAGERDTNSAHDKRDPGRQDGLSSDDENSARRASAAAGRHVVLCLLIVLAVLRHHLFPR</sequence>
<reference evidence="3" key="1">
    <citation type="journal article" date="2023" name="G3 (Bethesda)">
        <title>A reference genome for the long-term kleptoplast-retaining sea slug Elysia crispata morphotype clarki.</title>
        <authorList>
            <person name="Eastman K.E."/>
            <person name="Pendleton A.L."/>
            <person name="Shaikh M.A."/>
            <person name="Suttiyut T."/>
            <person name="Ogas R."/>
            <person name="Tomko P."/>
            <person name="Gavelis G."/>
            <person name="Widhalm J.R."/>
            <person name="Wisecaver J.H."/>
        </authorList>
    </citation>
    <scope>NUCLEOTIDE SEQUENCE</scope>
    <source>
        <strain evidence="3">ECLA1</strain>
    </source>
</reference>
<dbReference type="InterPro" id="IPR037448">
    <property type="entry name" value="Zig-8"/>
</dbReference>
<dbReference type="PANTHER" id="PTHR23279:SF36">
    <property type="entry name" value="DEFECTIVE PROBOSCIS EXTENSION RESPONSE 9, ISOFORM A"/>
    <property type="match status" value="1"/>
</dbReference>
<evidence type="ECO:0000313" key="3">
    <source>
        <dbReference type="EMBL" id="KAK3758476.1"/>
    </source>
</evidence>
<dbReference type="InterPro" id="IPR036179">
    <property type="entry name" value="Ig-like_dom_sf"/>
</dbReference>
<evidence type="ECO:0000256" key="1">
    <source>
        <dbReference type="SAM" id="MobiDB-lite"/>
    </source>
</evidence>
<keyword evidence="4" id="KW-1185">Reference proteome</keyword>